<dbReference type="SUPFAM" id="SSF49899">
    <property type="entry name" value="Concanavalin A-like lectins/glucanases"/>
    <property type="match status" value="1"/>
</dbReference>
<dbReference type="InterPro" id="IPR013320">
    <property type="entry name" value="ConA-like_dom_sf"/>
</dbReference>
<dbReference type="SMART" id="SM00449">
    <property type="entry name" value="SPRY"/>
    <property type="match status" value="1"/>
</dbReference>
<evidence type="ECO:0000313" key="5">
    <source>
        <dbReference type="Proteomes" id="UP000694700"/>
    </source>
</evidence>
<dbReference type="Pfam" id="PF00622">
    <property type="entry name" value="SPRY"/>
    <property type="match status" value="1"/>
</dbReference>
<dbReference type="SUPFAM" id="SSF52047">
    <property type="entry name" value="RNI-like"/>
    <property type="match status" value="1"/>
</dbReference>
<evidence type="ECO:0000256" key="1">
    <source>
        <dbReference type="ARBA" id="ARBA00022614"/>
    </source>
</evidence>
<dbReference type="InterPro" id="IPR043136">
    <property type="entry name" value="B30.2/SPRY_sf"/>
</dbReference>
<dbReference type="InterPro" id="IPR001870">
    <property type="entry name" value="B30.2/SPRY"/>
</dbReference>
<dbReference type="InterPro" id="IPR001611">
    <property type="entry name" value="Leu-rich_rpt"/>
</dbReference>
<dbReference type="Pfam" id="PF13765">
    <property type="entry name" value="PRY"/>
    <property type="match status" value="1"/>
</dbReference>
<dbReference type="FunFam" id="3.80.10.10:FF:000474">
    <property type="entry name" value="Si:ch211-214c20.1"/>
    <property type="match status" value="1"/>
</dbReference>
<evidence type="ECO:0000256" key="2">
    <source>
        <dbReference type="ARBA" id="ARBA00022737"/>
    </source>
</evidence>
<feature type="domain" description="B30.2/SPRY" evidence="3">
    <location>
        <begin position="124"/>
        <end position="321"/>
    </location>
</feature>
<dbReference type="Proteomes" id="UP000694700">
    <property type="component" value="Unplaced"/>
</dbReference>
<evidence type="ECO:0000313" key="4">
    <source>
        <dbReference type="Ensembl" id="ENSCCRP00015077934.1"/>
    </source>
</evidence>
<dbReference type="PANTHER" id="PTHR24106">
    <property type="entry name" value="NACHT, LRR AND CARD DOMAINS-CONTAINING"/>
    <property type="match status" value="1"/>
</dbReference>
<dbReference type="FunFam" id="2.60.120.920:FF:000037">
    <property type="entry name" value="Si:dkey-191j3.2"/>
    <property type="match status" value="1"/>
</dbReference>
<dbReference type="Ensembl" id="ENSCCRT00015080488.1">
    <property type="protein sequence ID" value="ENSCCRP00015077934.1"/>
    <property type="gene ID" value="ENSCCRG00015031573.1"/>
</dbReference>
<dbReference type="CDD" id="cd16040">
    <property type="entry name" value="SPRY_PRY_SNTX"/>
    <property type="match status" value="1"/>
</dbReference>
<name>A0A8C1XE40_CYPCA</name>
<dbReference type="InterPro" id="IPR006574">
    <property type="entry name" value="PRY"/>
</dbReference>
<dbReference type="InterPro" id="IPR051261">
    <property type="entry name" value="NLR"/>
</dbReference>
<dbReference type="Pfam" id="PF13516">
    <property type="entry name" value="LRR_6"/>
    <property type="match status" value="2"/>
</dbReference>
<dbReference type="InterPro" id="IPR032675">
    <property type="entry name" value="LRR_dom_sf"/>
</dbReference>
<dbReference type="SMART" id="SM00589">
    <property type="entry name" value="PRY"/>
    <property type="match status" value="1"/>
</dbReference>
<dbReference type="AlphaFoldDB" id="A0A8C1XE40"/>
<protein>
    <recommendedName>
        <fullName evidence="3">B30.2/SPRY domain-containing protein</fullName>
    </recommendedName>
</protein>
<reference evidence="4" key="1">
    <citation type="submission" date="2025-08" db="UniProtKB">
        <authorList>
            <consortium name="Ensembl"/>
        </authorList>
    </citation>
    <scope>IDENTIFICATION</scope>
</reference>
<dbReference type="InterPro" id="IPR003877">
    <property type="entry name" value="SPRY_dom"/>
</dbReference>
<dbReference type="Gene3D" id="3.80.10.10">
    <property type="entry name" value="Ribonuclease Inhibitor"/>
    <property type="match status" value="1"/>
</dbReference>
<accession>A0A8C1XE40</accession>
<organism evidence="4 5">
    <name type="scientific">Cyprinus carpio</name>
    <name type="common">Common carp</name>
    <dbReference type="NCBI Taxonomy" id="7962"/>
    <lineage>
        <taxon>Eukaryota</taxon>
        <taxon>Metazoa</taxon>
        <taxon>Chordata</taxon>
        <taxon>Craniata</taxon>
        <taxon>Vertebrata</taxon>
        <taxon>Euteleostomi</taxon>
        <taxon>Actinopterygii</taxon>
        <taxon>Neopterygii</taxon>
        <taxon>Teleostei</taxon>
        <taxon>Ostariophysi</taxon>
        <taxon>Cypriniformes</taxon>
        <taxon>Cyprinidae</taxon>
        <taxon>Cyprininae</taxon>
        <taxon>Cyprinus</taxon>
    </lineage>
</organism>
<keyword evidence="1" id="KW-0433">Leucine-rich repeat</keyword>
<dbReference type="Gene3D" id="2.60.120.920">
    <property type="match status" value="1"/>
</dbReference>
<dbReference type="PROSITE" id="PS50188">
    <property type="entry name" value="B302_SPRY"/>
    <property type="match status" value="1"/>
</dbReference>
<proteinExistence type="predicted"/>
<dbReference type="SMART" id="SM00368">
    <property type="entry name" value="LRR_RI"/>
    <property type="match status" value="3"/>
</dbReference>
<dbReference type="PRINTS" id="PR01407">
    <property type="entry name" value="BUTYPHLNCDUF"/>
</dbReference>
<dbReference type="InterPro" id="IPR003879">
    <property type="entry name" value="Butyrophylin_SPRY"/>
</dbReference>
<keyword evidence="2" id="KW-0677">Repeat</keyword>
<sequence length="332" mass="37232">MKQQNLLRCALCNLTGQCCESLASALQSSNSHLMELDLSNNDLRDLGVRLLSNGLKNSNCQLNILRLSGCMVTEEGCCYLSSALNSNPSHLRELDLSYNHPGESGVRLLSDLLNHPNCTLDKLNVDHGGEFRITAGLHKYFCDLTMDPDTANTKLILSEENRKVTYVDEDQPYPDHPERFNKRPHVLCREHLSGRCYWEAEWSGQADISVTYKGICRKGKGAECVFGFNEISWCLICSDEPFALWSDYRHIDTRITSGSCRKVGVYVDISAGTLSFYSISDTHTLTHIYTFNTTFTDTPYVGFGFMIHDLNSTLTLCQSETFANNATDVTSE</sequence>
<evidence type="ECO:0000259" key="3">
    <source>
        <dbReference type="PROSITE" id="PS50188"/>
    </source>
</evidence>